<dbReference type="InterPro" id="IPR006641">
    <property type="entry name" value="YqgF/RNaseH-like_dom"/>
</dbReference>
<protein>
    <submittedName>
        <fullName evidence="2">S1 RNA-binding domain-containing protein</fullName>
    </submittedName>
</protein>
<dbReference type="SUPFAM" id="SSF53098">
    <property type="entry name" value="Ribonuclease H-like"/>
    <property type="match status" value="1"/>
</dbReference>
<organism evidence="2 3">
    <name type="scientific">Acinetobacter baumannii</name>
    <dbReference type="NCBI Taxonomy" id="470"/>
    <lineage>
        <taxon>Bacteria</taxon>
        <taxon>Pseudomonadati</taxon>
        <taxon>Pseudomonadota</taxon>
        <taxon>Gammaproteobacteria</taxon>
        <taxon>Moraxellales</taxon>
        <taxon>Moraxellaceae</taxon>
        <taxon>Acinetobacter</taxon>
        <taxon>Acinetobacter calcoaceticus/baumannii complex</taxon>
    </lineage>
</organism>
<evidence type="ECO:0000259" key="1">
    <source>
        <dbReference type="PROSITE" id="PS50126"/>
    </source>
</evidence>
<evidence type="ECO:0000313" key="3">
    <source>
        <dbReference type="Proteomes" id="UP000280073"/>
    </source>
</evidence>
<gene>
    <name evidence="2" type="ORF">EA686_19505</name>
</gene>
<accession>A0A3R9S337</accession>
<evidence type="ECO:0000313" key="2">
    <source>
        <dbReference type="EMBL" id="RSR47070.1"/>
    </source>
</evidence>
<feature type="domain" description="S1 motif" evidence="1">
    <location>
        <begin position="368"/>
        <end position="392"/>
    </location>
</feature>
<dbReference type="PANTHER" id="PTHR10724">
    <property type="entry name" value="30S RIBOSOMAL PROTEIN S1"/>
    <property type="match status" value="1"/>
</dbReference>
<dbReference type="InterPro" id="IPR032639">
    <property type="entry name" value="Tex_YqgF"/>
</dbReference>
<name>A0A3R9S337_ACIBA</name>
<dbReference type="SMART" id="SM00732">
    <property type="entry name" value="YqgFc"/>
    <property type="match status" value="1"/>
</dbReference>
<dbReference type="Gene3D" id="1.10.150.310">
    <property type="entry name" value="Tex RuvX-like domain-like"/>
    <property type="match status" value="1"/>
</dbReference>
<proteinExistence type="predicted"/>
<reference evidence="2 3" key="1">
    <citation type="submission" date="2018-10" db="EMBL/GenBank/DDBJ databases">
        <title>GWAS and RNA-Seq identify cryptic mechanisms of antimicrobial resistance in Acinetobacter baumannii.</title>
        <authorList>
            <person name="Sahl J.W."/>
        </authorList>
    </citation>
    <scope>NUCLEOTIDE SEQUENCE [LARGE SCALE GENOMIC DNA]</scope>
    <source>
        <strain evidence="2 3">TG28175</strain>
    </source>
</reference>
<feature type="non-terminal residue" evidence="2">
    <location>
        <position position="392"/>
    </location>
</feature>
<dbReference type="GO" id="GO:0006139">
    <property type="term" value="P:nucleobase-containing compound metabolic process"/>
    <property type="evidence" value="ECO:0007669"/>
    <property type="project" value="InterPro"/>
</dbReference>
<feature type="non-terminal residue" evidence="2">
    <location>
        <position position="1"/>
    </location>
</feature>
<dbReference type="InterPro" id="IPR010994">
    <property type="entry name" value="RuvA_2-like"/>
</dbReference>
<dbReference type="SUPFAM" id="SSF50249">
    <property type="entry name" value="Nucleic acid-binding proteins"/>
    <property type="match status" value="1"/>
</dbReference>
<dbReference type="InterPro" id="IPR037027">
    <property type="entry name" value="YqgF/RNaseH-like_dom_sf"/>
</dbReference>
<dbReference type="InterPro" id="IPR003029">
    <property type="entry name" value="S1_domain"/>
</dbReference>
<dbReference type="Pfam" id="PF12836">
    <property type="entry name" value="HHH_3"/>
    <property type="match status" value="1"/>
</dbReference>
<dbReference type="Gene3D" id="3.30.420.140">
    <property type="entry name" value="YqgF/RNase H-like domain"/>
    <property type="match status" value="1"/>
</dbReference>
<dbReference type="GO" id="GO:0003735">
    <property type="term" value="F:structural constituent of ribosome"/>
    <property type="evidence" value="ECO:0007669"/>
    <property type="project" value="TreeGrafter"/>
</dbReference>
<dbReference type="InterPro" id="IPR012340">
    <property type="entry name" value="NA-bd_OB-fold"/>
</dbReference>
<dbReference type="InterPro" id="IPR041692">
    <property type="entry name" value="HHH_9"/>
</dbReference>
<dbReference type="PROSITE" id="PS50126">
    <property type="entry name" value="S1"/>
    <property type="match status" value="1"/>
</dbReference>
<dbReference type="Gene3D" id="2.40.50.140">
    <property type="entry name" value="Nucleic acid-binding proteins"/>
    <property type="match status" value="1"/>
</dbReference>
<dbReference type="EMBL" id="RFDI01001262">
    <property type="protein sequence ID" value="RSR47070.1"/>
    <property type="molecule type" value="Genomic_DNA"/>
</dbReference>
<comment type="caution">
    <text evidence="2">The sequence shown here is derived from an EMBL/GenBank/DDBJ whole genome shotgun (WGS) entry which is preliminary data.</text>
</comment>
<dbReference type="InterPro" id="IPR050437">
    <property type="entry name" value="Ribos_protein_bS1-like"/>
</dbReference>
<dbReference type="FunFam" id="3.30.420.140:FF:000001">
    <property type="entry name" value="RNA-binding transcriptional accessory protein"/>
    <property type="match status" value="1"/>
</dbReference>
<dbReference type="FunFam" id="1.10.150.310:FF:000001">
    <property type="entry name" value="RNA-binding transcriptional accessory protein"/>
    <property type="match status" value="1"/>
</dbReference>
<dbReference type="InterPro" id="IPR012337">
    <property type="entry name" value="RNaseH-like_sf"/>
</dbReference>
<dbReference type="Pfam" id="PF00575">
    <property type="entry name" value="S1"/>
    <property type="match status" value="1"/>
</dbReference>
<dbReference type="GO" id="GO:0006412">
    <property type="term" value="P:translation"/>
    <property type="evidence" value="ECO:0007669"/>
    <property type="project" value="TreeGrafter"/>
</dbReference>
<dbReference type="Pfam" id="PF17674">
    <property type="entry name" value="HHH_9"/>
    <property type="match status" value="1"/>
</dbReference>
<dbReference type="Pfam" id="PF16921">
    <property type="entry name" value="Tex_YqgF"/>
    <property type="match status" value="1"/>
</dbReference>
<dbReference type="SUPFAM" id="SSF47781">
    <property type="entry name" value="RuvA domain 2-like"/>
    <property type="match status" value="2"/>
</dbReference>
<dbReference type="SUPFAM" id="SSF158832">
    <property type="entry name" value="Tex N-terminal region-like"/>
    <property type="match status" value="1"/>
</dbReference>
<sequence length="392" mass="42297">KVRPQIEHSLLTEKRLAAEAEAMQVFAENLRHLLLSAPAGSRTTLGVDPGIRTGVKLAVVSEAGDVLAHSTIYPFAPKEDKEGSIAELARLCREYNVELIAIGNGTASRETEAVVAEMMAANTDLKLTRVTVSEAGASVYSASELAAAELPELDVSIRGAVSIARRLQDPLAELVKIDPKSIGVGQYQHDVNQTGLAKTLDAVVEDCVNAVGVDVNTASPAILAYIAGLNKAIAQQIVEYRKEHGRFDTRQALKNVPRLGERTFEQAAGFLRIQNGSEPLDASAVHPESYGLVEKIVAAKATTVKDIIGNTEIIRQVKAEEFVDDKFGLPTIQDVLAELEKPGRDPRPEFRTAKFREDITEVAQLTEGMQLEGVVTNVTNFGAFVDIGVHQD</sequence>
<dbReference type="GO" id="GO:0003729">
    <property type="term" value="F:mRNA binding"/>
    <property type="evidence" value="ECO:0007669"/>
    <property type="project" value="TreeGrafter"/>
</dbReference>
<dbReference type="PANTHER" id="PTHR10724:SF10">
    <property type="entry name" value="S1 RNA-BINDING DOMAIN-CONTAINING PROTEIN 1"/>
    <property type="match status" value="1"/>
</dbReference>
<dbReference type="GO" id="GO:0005829">
    <property type="term" value="C:cytosol"/>
    <property type="evidence" value="ECO:0007669"/>
    <property type="project" value="TreeGrafter"/>
</dbReference>
<dbReference type="Proteomes" id="UP000280073">
    <property type="component" value="Unassembled WGS sequence"/>
</dbReference>
<dbReference type="AlphaFoldDB" id="A0A3R9S337"/>